<dbReference type="EMBL" id="PDCK01000043">
    <property type="protein sequence ID" value="PRQ32095.1"/>
    <property type="molecule type" value="Genomic_DNA"/>
</dbReference>
<dbReference type="Gramene" id="PRQ32095">
    <property type="protein sequence ID" value="PRQ32095"/>
    <property type="gene ID" value="RchiOBHm_Chr5g0042561"/>
</dbReference>
<name>A0A2P6QD40_ROSCH</name>
<evidence type="ECO:0000313" key="2">
    <source>
        <dbReference type="Proteomes" id="UP000238479"/>
    </source>
</evidence>
<reference evidence="1 2" key="1">
    <citation type="journal article" date="2018" name="Nat. Genet.">
        <title>The Rosa genome provides new insights in the design of modern roses.</title>
        <authorList>
            <person name="Bendahmane M."/>
        </authorList>
    </citation>
    <scope>NUCLEOTIDE SEQUENCE [LARGE SCALE GENOMIC DNA]</scope>
    <source>
        <strain evidence="2">cv. Old Blush</strain>
    </source>
</reference>
<comment type="caution">
    <text evidence="1">The sequence shown here is derived from an EMBL/GenBank/DDBJ whole genome shotgun (WGS) entry which is preliminary data.</text>
</comment>
<accession>A0A2P6QD40</accession>
<proteinExistence type="predicted"/>
<evidence type="ECO:0000313" key="1">
    <source>
        <dbReference type="EMBL" id="PRQ32095.1"/>
    </source>
</evidence>
<gene>
    <name evidence="1" type="ORF">RchiOBHm_Chr5g0042561</name>
</gene>
<dbReference type="Proteomes" id="UP000238479">
    <property type="component" value="Chromosome 5"/>
</dbReference>
<dbReference type="AlphaFoldDB" id="A0A2P6QD40"/>
<organism evidence="1 2">
    <name type="scientific">Rosa chinensis</name>
    <name type="common">China rose</name>
    <dbReference type="NCBI Taxonomy" id="74649"/>
    <lineage>
        <taxon>Eukaryota</taxon>
        <taxon>Viridiplantae</taxon>
        <taxon>Streptophyta</taxon>
        <taxon>Embryophyta</taxon>
        <taxon>Tracheophyta</taxon>
        <taxon>Spermatophyta</taxon>
        <taxon>Magnoliopsida</taxon>
        <taxon>eudicotyledons</taxon>
        <taxon>Gunneridae</taxon>
        <taxon>Pentapetalae</taxon>
        <taxon>rosids</taxon>
        <taxon>fabids</taxon>
        <taxon>Rosales</taxon>
        <taxon>Rosaceae</taxon>
        <taxon>Rosoideae</taxon>
        <taxon>Rosoideae incertae sedis</taxon>
        <taxon>Rosa</taxon>
    </lineage>
</organism>
<sequence>MVDLAGKDGIAKVGCQEVFICNKTRFCSNEAMKTAKLAKLDSLSKFLDVYC</sequence>
<keyword evidence="2" id="KW-1185">Reference proteome</keyword>
<protein>
    <submittedName>
        <fullName evidence="1">Uncharacterized protein</fullName>
    </submittedName>
</protein>